<organism evidence="9 10">
    <name type="scientific">Trichlorobacter ammonificans</name>
    <dbReference type="NCBI Taxonomy" id="2916410"/>
    <lineage>
        <taxon>Bacteria</taxon>
        <taxon>Pseudomonadati</taxon>
        <taxon>Thermodesulfobacteriota</taxon>
        <taxon>Desulfuromonadia</taxon>
        <taxon>Geobacterales</taxon>
        <taxon>Geobacteraceae</taxon>
        <taxon>Trichlorobacter</taxon>
    </lineage>
</organism>
<evidence type="ECO:0000256" key="7">
    <source>
        <dbReference type="HAMAP-Rule" id="MF_00415"/>
    </source>
</evidence>
<comment type="similarity">
    <text evidence="2 7">Belongs to the FlgH family.</text>
</comment>
<evidence type="ECO:0000256" key="4">
    <source>
        <dbReference type="ARBA" id="ARBA00023136"/>
    </source>
</evidence>
<reference evidence="9 10" key="1">
    <citation type="submission" date="2022-03" db="EMBL/GenBank/DDBJ databases">
        <authorList>
            <person name="Koch H."/>
        </authorList>
    </citation>
    <scope>NUCLEOTIDE SEQUENCE [LARGE SCALE GENOMIC DNA]</scope>
    <source>
        <strain evidence="9 10">G1</strain>
    </source>
</reference>
<feature type="signal peptide" evidence="8">
    <location>
        <begin position="1"/>
        <end position="21"/>
    </location>
</feature>
<keyword evidence="4 7" id="KW-0472">Membrane</keyword>
<keyword evidence="10" id="KW-1185">Reference proteome</keyword>
<evidence type="ECO:0000256" key="1">
    <source>
        <dbReference type="ARBA" id="ARBA00002591"/>
    </source>
</evidence>
<proteinExistence type="inferred from homology"/>
<evidence type="ECO:0000256" key="8">
    <source>
        <dbReference type="SAM" id="SignalP"/>
    </source>
</evidence>
<evidence type="ECO:0000256" key="5">
    <source>
        <dbReference type="ARBA" id="ARBA00023143"/>
    </source>
</evidence>
<sequence>MMKRVLIATSTLFLLAGCAAQQTEVVTPSFDQQIRQPAPSYANGSIWQAASISLTDDGKARRLGDIVTIVIVETASASKEASTATSRSSELQAGIPNFMGLEGSKIITSNFADLKNLINANAGSSFDGSGSTSRKETLTATITAKVVDVLSNGNLKIEGRRNVKVNHEEQIVTVRGTIRPRDITPENTINSIYVADAQISYSGEGIISDRQKPGWLMNVIDRIWPF</sequence>
<dbReference type="HAMAP" id="MF_00415">
    <property type="entry name" value="FlgH"/>
    <property type="match status" value="1"/>
</dbReference>
<accession>A0ABM9D6F8</accession>
<keyword evidence="7" id="KW-0449">Lipoprotein</keyword>
<dbReference type="PRINTS" id="PR01008">
    <property type="entry name" value="FLGLRINGFLGH"/>
</dbReference>
<dbReference type="Proteomes" id="UP001295463">
    <property type="component" value="Chromosome"/>
</dbReference>
<protein>
    <recommendedName>
        <fullName evidence="7">Flagellar L-ring protein</fullName>
    </recommendedName>
    <alternativeName>
        <fullName evidence="7">Basal body L-ring protein</fullName>
    </alternativeName>
</protein>
<dbReference type="EMBL" id="OW150024">
    <property type="protein sequence ID" value="CAH2030011.1"/>
    <property type="molecule type" value="Genomic_DNA"/>
</dbReference>
<comment type="function">
    <text evidence="1 7">Assembles around the rod to form the L-ring and probably protects the motor/basal body from shearing forces during rotation.</text>
</comment>
<gene>
    <name evidence="7 9" type="primary">flgH</name>
    <name evidence="9" type="ORF">GEAMG1_0189</name>
</gene>
<evidence type="ECO:0000313" key="9">
    <source>
        <dbReference type="EMBL" id="CAH2030011.1"/>
    </source>
</evidence>
<keyword evidence="3 7" id="KW-0732">Signal</keyword>
<comment type="subunit">
    <text evidence="7">The basal body constitutes a major portion of the flagellar organelle and consists of four rings (L,P,S, and M) mounted on a central rod.</text>
</comment>
<comment type="subcellular location">
    <subcellularLocation>
        <location evidence="7">Cell outer membrane</location>
        <topology evidence="7">Lipid-anchor</topology>
    </subcellularLocation>
    <subcellularLocation>
        <location evidence="7">Bacterial flagellum basal body</location>
    </subcellularLocation>
</comment>
<feature type="chain" id="PRO_5047355031" description="Flagellar L-ring protein" evidence="8">
    <location>
        <begin position="22"/>
        <end position="226"/>
    </location>
</feature>
<name>A0ABM9D6F8_9BACT</name>
<evidence type="ECO:0000256" key="6">
    <source>
        <dbReference type="ARBA" id="ARBA00023237"/>
    </source>
</evidence>
<evidence type="ECO:0000256" key="2">
    <source>
        <dbReference type="ARBA" id="ARBA00006929"/>
    </source>
</evidence>
<keyword evidence="9" id="KW-0282">Flagellum</keyword>
<dbReference type="PANTHER" id="PTHR34933">
    <property type="entry name" value="FLAGELLAR L-RING PROTEIN"/>
    <property type="match status" value="1"/>
</dbReference>
<dbReference type="InterPro" id="IPR000527">
    <property type="entry name" value="Flag_Lring"/>
</dbReference>
<keyword evidence="5 7" id="KW-0975">Bacterial flagellum</keyword>
<dbReference type="Pfam" id="PF02107">
    <property type="entry name" value="FlgH"/>
    <property type="match status" value="1"/>
</dbReference>
<dbReference type="PANTHER" id="PTHR34933:SF1">
    <property type="entry name" value="FLAGELLAR L-RING PROTEIN"/>
    <property type="match status" value="1"/>
</dbReference>
<keyword evidence="9" id="KW-0969">Cilium</keyword>
<keyword evidence="6 7" id="KW-0998">Cell outer membrane</keyword>
<dbReference type="PROSITE" id="PS51257">
    <property type="entry name" value="PROKAR_LIPOPROTEIN"/>
    <property type="match status" value="1"/>
</dbReference>
<evidence type="ECO:0000256" key="3">
    <source>
        <dbReference type="ARBA" id="ARBA00022729"/>
    </source>
</evidence>
<keyword evidence="9" id="KW-0966">Cell projection</keyword>
<evidence type="ECO:0000313" key="10">
    <source>
        <dbReference type="Proteomes" id="UP001295463"/>
    </source>
</evidence>